<name>A0A8J8SF71_9FIRM</name>
<dbReference type="EMBL" id="CP058649">
    <property type="protein sequence ID" value="QUI21296.1"/>
    <property type="molecule type" value="Genomic_DNA"/>
</dbReference>
<evidence type="ECO:0000313" key="1">
    <source>
        <dbReference type="EMBL" id="QUI21296.1"/>
    </source>
</evidence>
<accession>A0A8J8SF71</accession>
<proteinExistence type="predicted"/>
<sequence length="456" mass="53232">MKNAIRTVVLVFLIGLSLYQLTRLWFDDLSNFNLFYNAQDSKAIAKDKYFIKPDTLAVYNLNEVGKGYSWIKQNKKEFDDTFFKSANLIKAVLAKGKIEPASVEELWQKQNVLFKYDYEIEPSLLLRDLNVKNLSFNENVQPFNEIMIMLLSHTSAKVYFMNDTDYNNIIAYTVSGDESIGILKQGMDDLQGKDFPYYQSSKELNLSSFTRNVLIPDIKSVEFNTIDLSKPFYKDDTLDEAALKTYVNGFSKYNKFKLSINDEDDDKLTYIDVDDGVQLDYYLNGYVAYRSDKNSNKKNVSPVDAYYKAEDFIKNRDTLIKDVEYTLAHYVIEEDKVTFYYKYKFNGIDVDIAEEKLQAVDINIKYPIEIIIEDGHITHYKRFLLNEERNESNVQKEEYTLSYSDVIDHMIEDYPDEKGRNIEDVSVKYLLDSEAQTLQLSWVVTTDNIKYTQTIN</sequence>
<gene>
    <name evidence="1" type="ORF">HZI73_02900</name>
</gene>
<evidence type="ECO:0000313" key="2">
    <source>
        <dbReference type="Proteomes" id="UP000683246"/>
    </source>
</evidence>
<protein>
    <submittedName>
        <fullName evidence="1">Uncharacterized protein</fullName>
    </submittedName>
</protein>
<dbReference type="KEGG" id="vpy:HZI73_02900"/>
<dbReference type="AlphaFoldDB" id="A0A8J8SF71"/>
<dbReference type="RefSeq" id="WP_212696761.1">
    <property type="nucleotide sequence ID" value="NZ_CP058649.1"/>
</dbReference>
<organism evidence="1 2">
    <name type="scientific">Vallitalea pronyensis</name>
    <dbReference type="NCBI Taxonomy" id="1348613"/>
    <lineage>
        <taxon>Bacteria</taxon>
        <taxon>Bacillati</taxon>
        <taxon>Bacillota</taxon>
        <taxon>Clostridia</taxon>
        <taxon>Lachnospirales</taxon>
        <taxon>Vallitaleaceae</taxon>
        <taxon>Vallitalea</taxon>
    </lineage>
</organism>
<keyword evidence="2" id="KW-1185">Reference proteome</keyword>
<dbReference type="Proteomes" id="UP000683246">
    <property type="component" value="Chromosome"/>
</dbReference>
<reference evidence="1" key="1">
    <citation type="submission" date="2020-07" db="EMBL/GenBank/DDBJ databases">
        <title>Vallitalea pronyensis genome.</title>
        <authorList>
            <person name="Postec A."/>
        </authorList>
    </citation>
    <scope>NUCLEOTIDE SEQUENCE</scope>
    <source>
        <strain evidence="1">FatNI3</strain>
    </source>
</reference>